<dbReference type="HOGENOM" id="CLU_012494_4_0_7"/>
<dbReference type="KEGG" id="sat:SYN_00679"/>
<dbReference type="PANTHER" id="PTHR48081:SF13">
    <property type="entry name" value="ALPHA_BETA HYDROLASE"/>
    <property type="match status" value="1"/>
</dbReference>
<dbReference type="ESTHER" id="synas-q2lv59">
    <property type="family name" value="BD-FAE"/>
</dbReference>
<keyword evidence="6" id="KW-1185">Reference proteome</keyword>
<dbReference type="Pfam" id="PF20434">
    <property type="entry name" value="BD-FAE"/>
    <property type="match status" value="1"/>
</dbReference>
<feature type="region of interest" description="Disordered" evidence="2">
    <location>
        <begin position="355"/>
        <end position="392"/>
    </location>
</feature>
<keyword evidence="3" id="KW-0732">Signal</keyword>
<dbReference type="PANTHER" id="PTHR48081">
    <property type="entry name" value="AB HYDROLASE SUPERFAMILY PROTEIN C4A8.06C"/>
    <property type="match status" value="1"/>
</dbReference>
<dbReference type="GO" id="GO:0004806">
    <property type="term" value="F:triacylglycerol lipase activity"/>
    <property type="evidence" value="ECO:0007669"/>
    <property type="project" value="UniProtKB-EC"/>
</dbReference>
<gene>
    <name evidence="5" type="ORF">SYN_00679</name>
</gene>
<evidence type="ECO:0000313" key="6">
    <source>
        <dbReference type="Proteomes" id="UP000001933"/>
    </source>
</evidence>
<evidence type="ECO:0000259" key="4">
    <source>
        <dbReference type="Pfam" id="PF20434"/>
    </source>
</evidence>
<proteinExistence type="predicted"/>
<accession>Q2LV59</accession>
<dbReference type="OrthoDB" id="9775851at2"/>
<dbReference type="InterPro" id="IPR050300">
    <property type="entry name" value="GDXG_lipolytic_enzyme"/>
</dbReference>
<dbReference type="Gene3D" id="3.40.50.1820">
    <property type="entry name" value="alpha/beta hydrolase"/>
    <property type="match status" value="1"/>
</dbReference>
<dbReference type="SUPFAM" id="SSF53474">
    <property type="entry name" value="alpha/beta-Hydrolases"/>
    <property type="match status" value="1"/>
</dbReference>
<dbReference type="EMBL" id="CP000252">
    <property type="protein sequence ID" value="ABC77968.1"/>
    <property type="molecule type" value="Genomic_DNA"/>
</dbReference>
<dbReference type="eggNOG" id="COG0657">
    <property type="taxonomic scope" value="Bacteria"/>
</dbReference>
<evidence type="ECO:0000256" key="2">
    <source>
        <dbReference type="SAM" id="MobiDB-lite"/>
    </source>
</evidence>
<reference evidence="5 6" key="1">
    <citation type="journal article" date="2007" name="Proc. Natl. Acad. Sci. U.S.A.">
        <title>The genome of Syntrophus aciditrophicus: life at the thermodynamic limit of microbial growth.</title>
        <authorList>
            <person name="McInerney M.J."/>
            <person name="Rohlin L."/>
            <person name="Mouttaki H."/>
            <person name="Kim U."/>
            <person name="Krupp R.S."/>
            <person name="Rios-Hernandez L."/>
            <person name="Sieber J."/>
            <person name="Struchtemeyer C.G."/>
            <person name="Bhattacharyya A."/>
            <person name="Campbell J.W."/>
            <person name="Gunsalus R.P."/>
        </authorList>
    </citation>
    <scope>NUCLEOTIDE SEQUENCE [LARGE SCALE GENOMIC DNA]</scope>
    <source>
        <strain evidence="5 6">SB</strain>
    </source>
</reference>
<feature type="chain" id="PRO_5004212471" evidence="3">
    <location>
        <begin position="20"/>
        <end position="474"/>
    </location>
</feature>
<evidence type="ECO:0000256" key="1">
    <source>
        <dbReference type="ARBA" id="ARBA00022801"/>
    </source>
</evidence>
<evidence type="ECO:0000256" key="3">
    <source>
        <dbReference type="SAM" id="SignalP"/>
    </source>
</evidence>
<name>Q2LV59_SYNAS</name>
<protein>
    <submittedName>
        <fullName evidence="5">Lipase</fullName>
        <ecNumber evidence="5">3.1.1.3</ecNumber>
    </submittedName>
</protein>
<feature type="compositionally biased region" description="Polar residues" evidence="2">
    <location>
        <begin position="355"/>
        <end position="366"/>
    </location>
</feature>
<evidence type="ECO:0000313" key="5">
    <source>
        <dbReference type="EMBL" id="ABC77968.1"/>
    </source>
</evidence>
<feature type="domain" description="BD-FAE-like" evidence="4">
    <location>
        <begin position="68"/>
        <end position="304"/>
    </location>
</feature>
<sequence length="474" mass="50695">MIRAFLIAALLSITALAEAQPLTPPTEVAADIVKVDRYPAHSVTFPNGVKGIPGMVYWEPVGYRPLTLDLYLPPSTVSRPAAGFPLVLYLHGGGWMTGDTHRSGPFVDFPGVLAALAGRGYVVAAIQYRLSGEAKFPAQAQDAKAAIRWLRLHASEYGIDPDKALTWGMSAGGHLAGLTAVSCNAAGLEPKQPHKSFLPDTKSDPITSSHVSDCVQGGVSWYGVFNMATITAQSRQDKAMTRDVPDAPEWRLLGCYGSACGEQTIAAASPVTYVDRTDPPMLLIVGSEDTAVPYSQTLEMADKLKAAGVKHELIILPGVNHGFIGNTPDQTREANLKALEATFRFIDKTAGKSIATQPPLESTQTGPPEPPPVPEAIQPEPSELPNGPESIQEGPSAGLKIIDVLLVRPLCVIGSTVSTAVYVALSPLVFVMGVAEPAARVMVEAPWRFTAFRYIGEFNHYTDEQPIMGVWDFS</sequence>
<dbReference type="InterPro" id="IPR049492">
    <property type="entry name" value="BD-FAE-like_dom"/>
</dbReference>
<dbReference type="STRING" id="56780.SYN_00679"/>
<dbReference type="InParanoid" id="Q2LV59"/>
<feature type="signal peptide" evidence="3">
    <location>
        <begin position="1"/>
        <end position="19"/>
    </location>
</feature>
<keyword evidence="1 5" id="KW-0378">Hydrolase</keyword>
<dbReference type="AlphaFoldDB" id="Q2LV59"/>
<dbReference type="EC" id="3.1.1.3" evidence="5"/>
<dbReference type="Proteomes" id="UP000001933">
    <property type="component" value="Chromosome"/>
</dbReference>
<dbReference type="InterPro" id="IPR029058">
    <property type="entry name" value="AB_hydrolase_fold"/>
</dbReference>
<organism evidence="5 6">
    <name type="scientific">Syntrophus aciditrophicus (strain SB)</name>
    <dbReference type="NCBI Taxonomy" id="56780"/>
    <lineage>
        <taxon>Bacteria</taxon>
        <taxon>Pseudomonadati</taxon>
        <taxon>Thermodesulfobacteriota</taxon>
        <taxon>Syntrophia</taxon>
        <taxon>Syntrophales</taxon>
        <taxon>Syntrophaceae</taxon>
        <taxon>Syntrophus</taxon>
    </lineage>
</organism>
<dbReference type="RefSeq" id="WP_011417989.1">
    <property type="nucleotide sequence ID" value="NC_007759.1"/>
</dbReference>